<dbReference type="InterPro" id="IPR000847">
    <property type="entry name" value="LysR_HTH_N"/>
</dbReference>
<evidence type="ECO:0000313" key="7">
    <source>
        <dbReference type="Proteomes" id="UP000238217"/>
    </source>
</evidence>
<sequence>MNLRQLRYFLAVVDQGGVHRAADSLMVAQPSISQALRSLEQELGTSLFHRTGRSLTLTAAGEAIIPAAREVMHGVDLARSLVDAVDGLQTGRLVICSTPSQAASPLAPLVGRFLEQYPGVQIVVKAAASRGDVVSSLRGGGAELGLMARSVNEAPPRDLTIHPLEVQNYLCVAKDPQTLPPGPAPLLPRALSGARLIVGQPGTGVRRAADLVLAGAPGSSIAVEIESREALLPLVLAGAGRDGPWWPGAQRGRGHLDHDLHRDHRPVRLRHGLLS</sequence>
<evidence type="ECO:0000259" key="5">
    <source>
        <dbReference type="PROSITE" id="PS50931"/>
    </source>
</evidence>
<reference evidence="6 7" key="1">
    <citation type="submission" date="2018-03" db="EMBL/GenBank/DDBJ databases">
        <title>Comparative analysis of microorganisms from saline springs in Andes Mountain Range, Colombia.</title>
        <authorList>
            <person name="Rubin E."/>
        </authorList>
    </citation>
    <scope>NUCLEOTIDE SEQUENCE [LARGE SCALE GENOMIC DNA]</scope>
    <source>
        <strain evidence="6 7">CG 35</strain>
    </source>
</reference>
<proteinExistence type="inferred from homology"/>
<dbReference type="Gene3D" id="1.10.10.10">
    <property type="entry name" value="Winged helix-like DNA-binding domain superfamily/Winged helix DNA-binding domain"/>
    <property type="match status" value="1"/>
</dbReference>
<name>A0A2T0YCQ7_9MICC</name>
<dbReference type="PRINTS" id="PR00039">
    <property type="entry name" value="HTHLYSR"/>
</dbReference>
<comment type="similarity">
    <text evidence="1">Belongs to the LysR transcriptional regulatory family.</text>
</comment>
<keyword evidence="4" id="KW-0804">Transcription</keyword>
<organism evidence="6 7">
    <name type="scientific">Nesterenkonia sandarakina</name>
    <dbReference type="NCBI Taxonomy" id="272918"/>
    <lineage>
        <taxon>Bacteria</taxon>
        <taxon>Bacillati</taxon>
        <taxon>Actinomycetota</taxon>
        <taxon>Actinomycetes</taxon>
        <taxon>Micrococcales</taxon>
        <taxon>Micrococcaceae</taxon>
        <taxon>Nesterenkonia</taxon>
    </lineage>
</organism>
<dbReference type="Proteomes" id="UP000238217">
    <property type="component" value="Unassembled WGS sequence"/>
</dbReference>
<dbReference type="Pfam" id="PF03466">
    <property type="entry name" value="LysR_substrate"/>
    <property type="match status" value="1"/>
</dbReference>
<dbReference type="InterPro" id="IPR036388">
    <property type="entry name" value="WH-like_DNA-bd_sf"/>
</dbReference>
<dbReference type="AlphaFoldDB" id="A0A2T0YCQ7"/>
<dbReference type="RefSeq" id="WP_106123916.1">
    <property type="nucleotide sequence ID" value="NZ_PVTY01000020.1"/>
</dbReference>
<dbReference type="OrthoDB" id="3181812at2"/>
<dbReference type="PANTHER" id="PTHR30126">
    <property type="entry name" value="HTH-TYPE TRANSCRIPTIONAL REGULATOR"/>
    <property type="match status" value="1"/>
</dbReference>
<evidence type="ECO:0000256" key="1">
    <source>
        <dbReference type="ARBA" id="ARBA00009437"/>
    </source>
</evidence>
<dbReference type="InterPro" id="IPR005119">
    <property type="entry name" value="LysR_subst-bd"/>
</dbReference>
<accession>A0A2T0YCQ7</accession>
<evidence type="ECO:0000313" key="6">
    <source>
        <dbReference type="EMBL" id="PRZ12559.1"/>
    </source>
</evidence>
<dbReference type="FunFam" id="1.10.10.10:FF:000001">
    <property type="entry name" value="LysR family transcriptional regulator"/>
    <property type="match status" value="1"/>
</dbReference>
<keyword evidence="3 6" id="KW-0238">DNA-binding</keyword>
<dbReference type="GO" id="GO:0000976">
    <property type="term" value="F:transcription cis-regulatory region binding"/>
    <property type="evidence" value="ECO:0007669"/>
    <property type="project" value="TreeGrafter"/>
</dbReference>
<dbReference type="SUPFAM" id="SSF53850">
    <property type="entry name" value="Periplasmic binding protein-like II"/>
    <property type="match status" value="1"/>
</dbReference>
<keyword evidence="2" id="KW-0805">Transcription regulation</keyword>
<comment type="caution">
    <text evidence="6">The sequence shown here is derived from an EMBL/GenBank/DDBJ whole genome shotgun (WGS) entry which is preliminary data.</text>
</comment>
<evidence type="ECO:0000256" key="4">
    <source>
        <dbReference type="ARBA" id="ARBA00023163"/>
    </source>
</evidence>
<dbReference type="GO" id="GO:0003700">
    <property type="term" value="F:DNA-binding transcription factor activity"/>
    <property type="evidence" value="ECO:0007669"/>
    <property type="project" value="InterPro"/>
</dbReference>
<protein>
    <submittedName>
        <fullName evidence="6">DNA-binding transcriptional LysR family regulator</fullName>
    </submittedName>
</protein>
<dbReference type="CDD" id="cd05466">
    <property type="entry name" value="PBP2_LTTR_substrate"/>
    <property type="match status" value="1"/>
</dbReference>
<evidence type="ECO:0000256" key="2">
    <source>
        <dbReference type="ARBA" id="ARBA00023015"/>
    </source>
</evidence>
<dbReference type="SUPFAM" id="SSF46785">
    <property type="entry name" value="Winged helix' DNA-binding domain"/>
    <property type="match status" value="1"/>
</dbReference>
<dbReference type="Pfam" id="PF00126">
    <property type="entry name" value="HTH_1"/>
    <property type="match status" value="1"/>
</dbReference>
<feature type="domain" description="HTH lysR-type" evidence="5">
    <location>
        <begin position="1"/>
        <end position="58"/>
    </location>
</feature>
<evidence type="ECO:0000256" key="3">
    <source>
        <dbReference type="ARBA" id="ARBA00023125"/>
    </source>
</evidence>
<keyword evidence="7" id="KW-1185">Reference proteome</keyword>
<dbReference type="Gene3D" id="3.40.190.10">
    <property type="entry name" value="Periplasmic binding protein-like II"/>
    <property type="match status" value="2"/>
</dbReference>
<dbReference type="InterPro" id="IPR036390">
    <property type="entry name" value="WH_DNA-bd_sf"/>
</dbReference>
<gene>
    <name evidence="6" type="ORF">BCL67_1203</name>
</gene>
<dbReference type="PANTHER" id="PTHR30126:SF39">
    <property type="entry name" value="HTH-TYPE TRANSCRIPTIONAL REGULATOR CYSL"/>
    <property type="match status" value="1"/>
</dbReference>
<dbReference type="EMBL" id="PVTY01000020">
    <property type="protein sequence ID" value="PRZ12559.1"/>
    <property type="molecule type" value="Genomic_DNA"/>
</dbReference>
<dbReference type="PROSITE" id="PS50931">
    <property type="entry name" value="HTH_LYSR"/>
    <property type="match status" value="1"/>
</dbReference>